<gene>
    <name evidence="1" type="ORF">ETF27_10325</name>
</gene>
<evidence type="ECO:0000313" key="2">
    <source>
        <dbReference type="Proteomes" id="UP000321612"/>
    </source>
</evidence>
<sequence length="347" mass="40383">MTIKELFNQVTFEELCPQLKSYVKTYDVFGNDLVEHLYLFREAYDRLRLLKPSGQLDSYIDKMQQNGVTVHKEVEVICYDDSDKGNIDLSFDLEGSWEYNLSLELVLPKDKTISLATLAALCLWQLTYDNWSDYQEESRIERALNPPKPSNKYEVALESLESSIYKRQTPVAFLPKDKESRVRREHIVPSGMPFSKFFNKLYGKKMNRSKRKRTYRQEKRKKFLKRMGNRQAVIDLFTMTGSSFTKGSCEYLLHVKNGESIRFRSPLIEHALDYLYTSMANYCALPPVGKFKEAIAFIVFKQGQVANSLEIDNFKKHVEELLSCSVIYGQAEGDVHETEVTLLMFNR</sequence>
<reference evidence="2" key="1">
    <citation type="submission" date="2019-05" db="EMBL/GenBank/DDBJ databases">
        <title>Prevotella brunnea sp. nov., isolated from a wound of a patient.</title>
        <authorList>
            <person name="Buhl M."/>
        </authorList>
    </citation>
    <scope>NUCLEOTIDE SEQUENCE [LARGE SCALE GENOMIC DNA]</scope>
    <source>
        <strain evidence="2">A2672</strain>
    </source>
</reference>
<dbReference type="RefSeq" id="WP_130829102.1">
    <property type="nucleotide sequence ID" value="NZ_SDIK01000091.1"/>
</dbReference>
<organism evidence="1 2">
    <name type="scientific">Prevotella brunnea</name>
    <dbReference type="NCBI Taxonomy" id="2508867"/>
    <lineage>
        <taxon>Bacteria</taxon>
        <taxon>Pseudomonadati</taxon>
        <taxon>Bacteroidota</taxon>
        <taxon>Bacteroidia</taxon>
        <taxon>Bacteroidales</taxon>
        <taxon>Prevotellaceae</taxon>
        <taxon>Prevotella</taxon>
    </lineage>
</organism>
<dbReference type="EMBL" id="SDIK01000091">
    <property type="protein sequence ID" value="TXJ58816.1"/>
    <property type="molecule type" value="Genomic_DNA"/>
</dbReference>
<dbReference type="AlphaFoldDB" id="A0A5C8GAE1"/>
<proteinExistence type="predicted"/>
<protein>
    <submittedName>
        <fullName evidence="1">Uncharacterized protein</fullName>
    </submittedName>
</protein>
<accession>A0A5C8GAE1</accession>
<comment type="caution">
    <text evidence="1">The sequence shown here is derived from an EMBL/GenBank/DDBJ whole genome shotgun (WGS) entry which is preliminary data.</text>
</comment>
<name>A0A5C8GAE1_9BACT</name>
<keyword evidence="2" id="KW-1185">Reference proteome</keyword>
<dbReference type="OrthoDB" id="1080942at2"/>
<evidence type="ECO:0000313" key="1">
    <source>
        <dbReference type="EMBL" id="TXJ58816.1"/>
    </source>
</evidence>
<dbReference type="Proteomes" id="UP000321612">
    <property type="component" value="Unassembled WGS sequence"/>
</dbReference>